<accession>A0AAE0P6Z3</accession>
<evidence type="ECO:0000256" key="1">
    <source>
        <dbReference type="SAM" id="MobiDB-lite"/>
    </source>
</evidence>
<dbReference type="AlphaFoldDB" id="A0AAE0P6Z3"/>
<sequence length="204" mass="22633">MFIFHLPHPRMKANPLYTNGKIAHIRQGPKEKNLKRAEIRDEPRDSQLGANRSGTRNPFPSQPVDGNNTPLSSWLFSRLSPVTPLSLPVRTQGNLIRASTPKHLVTPKTGRRLHTRKMIAPSCGTDTYTNKRNVTVRQPTNRCVTPLASMQSRFPTIQLGPTAPHTCGTTNTGRHNHGTHRRGCNALGGYSKAPLSESRPFSSF</sequence>
<protein>
    <submittedName>
        <fullName evidence="2">Uncharacterized protein</fullName>
    </submittedName>
</protein>
<dbReference type="EMBL" id="JAULSW010000001">
    <property type="protein sequence ID" value="KAK3394444.1"/>
    <property type="molecule type" value="Genomic_DNA"/>
</dbReference>
<dbReference type="Proteomes" id="UP001285441">
    <property type="component" value="Unassembled WGS sequence"/>
</dbReference>
<feature type="region of interest" description="Disordered" evidence="1">
    <location>
        <begin position="24"/>
        <end position="68"/>
    </location>
</feature>
<reference evidence="2" key="2">
    <citation type="submission" date="2023-06" db="EMBL/GenBank/DDBJ databases">
        <authorList>
            <consortium name="Lawrence Berkeley National Laboratory"/>
            <person name="Haridas S."/>
            <person name="Hensen N."/>
            <person name="Bonometti L."/>
            <person name="Westerberg I."/>
            <person name="Brannstrom I.O."/>
            <person name="Guillou S."/>
            <person name="Cros-Aarteil S."/>
            <person name="Calhoun S."/>
            <person name="Kuo A."/>
            <person name="Mondo S."/>
            <person name="Pangilinan J."/>
            <person name="Riley R."/>
            <person name="LaButti K."/>
            <person name="Andreopoulos B."/>
            <person name="Lipzen A."/>
            <person name="Chen C."/>
            <person name="Yanf M."/>
            <person name="Daum C."/>
            <person name="Ng V."/>
            <person name="Clum A."/>
            <person name="Steindorff A."/>
            <person name="Ohm R."/>
            <person name="Martin F."/>
            <person name="Silar P."/>
            <person name="Natvig D."/>
            <person name="Lalanne C."/>
            <person name="Gautier V."/>
            <person name="Ament-velasquez S.L."/>
            <person name="Kruys A."/>
            <person name="Hutchinson M.I."/>
            <person name="Powell A.J."/>
            <person name="Barry K."/>
            <person name="Miller A.N."/>
            <person name="Grigoriev I.V."/>
            <person name="Debuchy R."/>
            <person name="Gladieux P."/>
            <person name="Thoren M.H."/>
            <person name="Johannesson H."/>
        </authorList>
    </citation>
    <scope>NUCLEOTIDE SEQUENCE</scope>
    <source>
        <strain evidence="2">CBS 232.78</strain>
    </source>
</reference>
<feature type="compositionally biased region" description="Basic residues" evidence="1">
    <location>
        <begin position="174"/>
        <end position="183"/>
    </location>
</feature>
<evidence type="ECO:0000313" key="2">
    <source>
        <dbReference type="EMBL" id="KAK3394444.1"/>
    </source>
</evidence>
<proteinExistence type="predicted"/>
<evidence type="ECO:0000313" key="3">
    <source>
        <dbReference type="Proteomes" id="UP001285441"/>
    </source>
</evidence>
<feature type="compositionally biased region" description="Polar residues" evidence="1">
    <location>
        <begin position="48"/>
        <end position="68"/>
    </location>
</feature>
<keyword evidence="3" id="KW-1185">Reference proteome</keyword>
<feature type="region of interest" description="Disordered" evidence="1">
    <location>
        <begin position="168"/>
        <end position="204"/>
    </location>
</feature>
<reference evidence="2" key="1">
    <citation type="journal article" date="2023" name="Mol. Phylogenet. Evol.">
        <title>Genome-scale phylogeny and comparative genomics of the fungal order Sordariales.</title>
        <authorList>
            <person name="Hensen N."/>
            <person name="Bonometti L."/>
            <person name="Westerberg I."/>
            <person name="Brannstrom I.O."/>
            <person name="Guillou S."/>
            <person name="Cros-Aarteil S."/>
            <person name="Calhoun S."/>
            <person name="Haridas S."/>
            <person name="Kuo A."/>
            <person name="Mondo S."/>
            <person name="Pangilinan J."/>
            <person name="Riley R."/>
            <person name="LaButti K."/>
            <person name="Andreopoulos B."/>
            <person name="Lipzen A."/>
            <person name="Chen C."/>
            <person name="Yan M."/>
            <person name="Daum C."/>
            <person name="Ng V."/>
            <person name="Clum A."/>
            <person name="Steindorff A."/>
            <person name="Ohm R.A."/>
            <person name="Martin F."/>
            <person name="Silar P."/>
            <person name="Natvig D.O."/>
            <person name="Lalanne C."/>
            <person name="Gautier V."/>
            <person name="Ament-Velasquez S.L."/>
            <person name="Kruys A."/>
            <person name="Hutchinson M.I."/>
            <person name="Powell A.J."/>
            <person name="Barry K."/>
            <person name="Miller A.N."/>
            <person name="Grigoriev I.V."/>
            <person name="Debuchy R."/>
            <person name="Gladieux P."/>
            <person name="Hiltunen Thoren M."/>
            <person name="Johannesson H."/>
        </authorList>
    </citation>
    <scope>NUCLEOTIDE SEQUENCE</scope>
    <source>
        <strain evidence="2">CBS 232.78</strain>
    </source>
</reference>
<organism evidence="2 3">
    <name type="scientific">Podospora didyma</name>
    <dbReference type="NCBI Taxonomy" id="330526"/>
    <lineage>
        <taxon>Eukaryota</taxon>
        <taxon>Fungi</taxon>
        <taxon>Dikarya</taxon>
        <taxon>Ascomycota</taxon>
        <taxon>Pezizomycotina</taxon>
        <taxon>Sordariomycetes</taxon>
        <taxon>Sordariomycetidae</taxon>
        <taxon>Sordariales</taxon>
        <taxon>Podosporaceae</taxon>
        <taxon>Podospora</taxon>
    </lineage>
</organism>
<comment type="caution">
    <text evidence="2">The sequence shown here is derived from an EMBL/GenBank/DDBJ whole genome shotgun (WGS) entry which is preliminary data.</text>
</comment>
<gene>
    <name evidence="2" type="ORF">B0H63DRAFT_460924</name>
</gene>
<feature type="compositionally biased region" description="Basic and acidic residues" evidence="1">
    <location>
        <begin position="28"/>
        <end position="45"/>
    </location>
</feature>
<name>A0AAE0P6Z3_9PEZI</name>